<feature type="domain" description="MrpA C-terminal/MbhD" evidence="15">
    <location>
        <begin position="615"/>
        <end position="680"/>
    </location>
</feature>
<evidence type="ECO:0000259" key="12">
    <source>
        <dbReference type="Pfam" id="PF00361"/>
    </source>
</evidence>
<feature type="domain" description="MrpA C-terminal/MbhE" evidence="16">
    <location>
        <begin position="694"/>
        <end position="767"/>
    </location>
</feature>
<dbReference type="InterPro" id="IPR007182">
    <property type="entry name" value="MnhB"/>
</dbReference>
<dbReference type="Pfam" id="PF20501">
    <property type="entry name" value="MbhE"/>
    <property type="match status" value="1"/>
</dbReference>
<feature type="transmembrane region" description="Helical" evidence="11">
    <location>
        <begin position="657"/>
        <end position="675"/>
    </location>
</feature>
<feature type="region of interest" description="Disordered" evidence="10">
    <location>
        <begin position="948"/>
        <end position="1147"/>
    </location>
</feature>
<evidence type="ECO:0000313" key="17">
    <source>
        <dbReference type="EMBL" id="MBB3116195.1"/>
    </source>
</evidence>
<feature type="transmembrane region" description="Helical" evidence="11">
    <location>
        <begin position="246"/>
        <end position="266"/>
    </location>
</feature>
<evidence type="ECO:0000256" key="10">
    <source>
        <dbReference type="SAM" id="MobiDB-lite"/>
    </source>
</evidence>
<feature type="transmembrane region" description="Helical" evidence="11">
    <location>
        <begin position="754"/>
        <end position="771"/>
    </location>
</feature>
<accession>A0A8H9Y8A0</accession>
<keyword evidence="8 11" id="KW-0472">Membrane</keyword>
<dbReference type="InterPro" id="IPR046806">
    <property type="entry name" value="MrpA_C/MbhE"/>
</dbReference>
<feature type="transmembrane region" description="Helical" evidence="11">
    <location>
        <begin position="454"/>
        <end position="473"/>
    </location>
</feature>
<dbReference type="InterPro" id="IPR025383">
    <property type="entry name" value="MrpA_C/MbhD"/>
</dbReference>
<dbReference type="Pfam" id="PF04039">
    <property type="entry name" value="MnhB"/>
    <property type="match status" value="1"/>
</dbReference>
<dbReference type="NCBIfam" id="NF009290">
    <property type="entry name" value="PRK12650.1"/>
    <property type="match status" value="1"/>
</dbReference>
<evidence type="ECO:0000259" key="14">
    <source>
        <dbReference type="Pfam" id="PF04039"/>
    </source>
</evidence>
<feature type="compositionally biased region" description="Low complexity" evidence="10">
    <location>
        <begin position="991"/>
        <end position="1021"/>
    </location>
</feature>
<feature type="transmembrane region" description="Helical" evidence="11">
    <location>
        <begin position="272"/>
        <end position="295"/>
    </location>
</feature>
<evidence type="ECO:0000259" key="13">
    <source>
        <dbReference type="Pfam" id="PF00662"/>
    </source>
</evidence>
<keyword evidence="2" id="KW-0813">Transport</keyword>
<feature type="transmembrane region" description="Helical" evidence="11">
    <location>
        <begin position="881"/>
        <end position="903"/>
    </location>
</feature>
<gene>
    <name evidence="17" type="ORF">FHU32_001422</name>
</gene>
<protein>
    <submittedName>
        <fullName evidence="17">Multicomponent Na+:H+ antiporter subunit A</fullName>
    </submittedName>
</protein>
<evidence type="ECO:0000259" key="16">
    <source>
        <dbReference type="Pfam" id="PF20501"/>
    </source>
</evidence>
<feature type="domain" description="Na+/H+ antiporter MnhB subunit-related protein" evidence="14">
    <location>
        <begin position="824"/>
        <end position="938"/>
    </location>
</feature>
<keyword evidence="3" id="KW-0050">Antiport</keyword>
<evidence type="ECO:0000313" key="18">
    <source>
        <dbReference type="Proteomes" id="UP000612712"/>
    </source>
</evidence>
<dbReference type="GO" id="GO:0015297">
    <property type="term" value="F:antiporter activity"/>
    <property type="evidence" value="ECO:0007669"/>
    <property type="project" value="UniProtKB-KW"/>
</dbReference>
<feature type="transmembrane region" description="Helical" evidence="11">
    <location>
        <begin position="113"/>
        <end position="131"/>
    </location>
</feature>
<feature type="transmembrane region" description="Helical" evidence="11">
    <location>
        <begin position="371"/>
        <end position="390"/>
    </location>
</feature>
<proteinExistence type="predicted"/>
<feature type="compositionally biased region" description="Acidic residues" evidence="10">
    <location>
        <begin position="1089"/>
        <end position="1102"/>
    </location>
</feature>
<dbReference type="PRINTS" id="PR01434">
    <property type="entry name" value="NADHDHGNASE5"/>
</dbReference>
<reference evidence="17" key="1">
    <citation type="submission" date="2020-08" db="EMBL/GenBank/DDBJ databases">
        <title>Sequencing the genomes of 1000 actinobacteria strains.</title>
        <authorList>
            <person name="Klenk H.-P."/>
        </authorList>
    </citation>
    <scope>NUCLEOTIDE SEQUENCE</scope>
    <source>
        <strain evidence="17">DSM 20582</strain>
    </source>
</reference>
<feature type="transmembrane region" description="Helical" evidence="11">
    <location>
        <begin position="302"/>
        <end position="320"/>
    </location>
</feature>
<dbReference type="AlphaFoldDB" id="A0A8H9Y8A0"/>
<organism evidence="17 18">
    <name type="scientific">Corynebacterium bovis DSM 20582 = CIP 54.80</name>
    <dbReference type="NCBI Taxonomy" id="927655"/>
    <lineage>
        <taxon>Bacteria</taxon>
        <taxon>Bacillati</taxon>
        <taxon>Actinomycetota</taxon>
        <taxon>Actinomycetes</taxon>
        <taxon>Mycobacteriales</taxon>
        <taxon>Corynebacteriaceae</taxon>
        <taxon>Corynebacterium</taxon>
    </lineage>
</organism>
<feature type="transmembrane region" description="Helical" evidence="11">
    <location>
        <begin position="923"/>
        <end position="942"/>
    </location>
</feature>
<dbReference type="InterPro" id="IPR001516">
    <property type="entry name" value="Proton_antipo_N"/>
</dbReference>
<comment type="caution">
    <text evidence="17">The sequence shown here is derived from an EMBL/GenBank/DDBJ whole genome shotgun (WGS) entry which is preliminary data.</text>
</comment>
<dbReference type="RefSeq" id="WP_183273699.1">
    <property type="nucleotide sequence ID" value="NZ_CP047187.1"/>
</dbReference>
<evidence type="ECO:0000256" key="3">
    <source>
        <dbReference type="ARBA" id="ARBA00022449"/>
    </source>
</evidence>
<feature type="domain" description="NADH:quinone oxidoreductase/Mrp antiporter transmembrane" evidence="12">
    <location>
        <begin position="132"/>
        <end position="406"/>
    </location>
</feature>
<keyword evidence="6 11" id="KW-1133">Transmembrane helix</keyword>
<dbReference type="Pfam" id="PF00662">
    <property type="entry name" value="Proton_antipo_N"/>
    <property type="match status" value="1"/>
</dbReference>
<feature type="transmembrane region" description="Helical" evidence="11">
    <location>
        <begin position="608"/>
        <end position="625"/>
    </location>
</feature>
<dbReference type="Pfam" id="PF00361">
    <property type="entry name" value="Proton_antipo_M"/>
    <property type="match status" value="1"/>
</dbReference>
<evidence type="ECO:0000256" key="4">
    <source>
        <dbReference type="ARBA" id="ARBA00022475"/>
    </source>
</evidence>
<dbReference type="Proteomes" id="UP000612712">
    <property type="component" value="Unassembled WGS sequence"/>
</dbReference>
<evidence type="ECO:0000256" key="2">
    <source>
        <dbReference type="ARBA" id="ARBA00022448"/>
    </source>
</evidence>
<sequence length="1147" mass="118892">MSLFTVPAVAALALLLVPLLVRILDRQAGWPLAVVYLGLGGYVGSHARGILDGTPVTASVTWVDGLVPGLDGGLSLALRLDALSLFFTLLALVIGAVVFVYSTQYLHVGRKILSFYLFMATFMTSILLLVLADDVTVLFFAWETVSLCSFFLIARSGSSGEAGSVRTLILTFAGGLLLLAAVGVMVAATGTTSLTGIIHSDVWAREPGTTTLVAVLVALAGFSKAAQFPFHAWLPEAMAADTPVSAFLHAAAVVKAGVYVLIRFSGMFHGTAVWHVMLVGVGMTTAVAAAVFALQKTDLKKLTAYSTVSQLGWIVATIGIGTPFAITAAILHTAAHAMFKSSLFMLIGVVDHATGTRDIRRLGPLWNRMPFTFAAAVLSAASMAGIPPLLGFVSKEGMLDAFLDAPFTDPWVVVLLVAATGGAVATFLYSARYVFGAFIDGRRDMSHVHEASPLFWVPAALPGVLSLPAVFWLSRYDAPLDAVAAVVTGEDAHSHLGLWHGVTVPVLVTAVVVVLGVVGVTQRHRISRWSEGRKLFPVSGAQLIALVVTLAARWGRLVSRPAASMAPSRHVVWILGSVIALGMFSLLGPGRLQGLADLPPRMSGIDDPTDLIALVIVALSVGAVVSTRSRLASIVLSGIAGVGVSWLMLTLGAPDVALTQLLVEFLVVVVMMLVVRHQPRLYLREGENRAKFATVLATIVGLVTFVGVWLLTGRHGKPPLADWYLDNAPEISSGNNVVNTILVEFRAFDTLGELTVLGMTGIVIAAVVASVPRSPLPGYGPGSTAELFRAEGSTRFPDVHKVPELAPFYSKYLRSTHLNSIPTRALMPYLLPVLGLVSFTVFMRGHNAPGGGFIAALVASGALFTWYLGAPRNRTIGGRDLGYRLIGGGVVLAMVTGLAGYAGGGFLTPLHGHIGSMHVTTSMVFDLGVYLSVIGMVIVVVNQLGGRERPGRGGGPAARTGGADDRAAQAVPAPTTAGRGATPRRHSPIPALAGATAVSAGGGASRPDAGGAADGDAGEASVVTPGGRSGEASVVTSDRGTDGDAAAASGTGTGSDDDSGTPDPDDEDLGVTSDLPPAERSILSRPLDDDVNDSDGEGEGEGDGDRDGGTADTTDAVDGTATDDTDKNTAAAAATDTATDTAEETDE</sequence>
<evidence type="ECO:0000256" key="9">
    <source>
        <dbReference type="RuleBase" id="RU000320"/>
    </source>
</evidence>
<feature type="transmembrane region" description="Helical" evidence="11">
    <location>
        <begin position="498"/>
        <end position="520"/>
    </location>
</feature>
<feature type="transmembrane region" description="Helical" evidence="11">
    <location>
        <begin position="82"/>
        <end position="101"/>
    </location>
</feature>
<feature type="transmembrane region" description="Helical" evidence="11">
    <location>
        <begin position="167"/>
        <end position="190"/>
    </location>
</feature>
<feature type="transmembrane region" description="Helical" evidence="11">
    <location>
        <begin position="826"/>
        <end position="845"/>
    </location>
</feature>
<dbReference type="GeneID" id="60808246"/>
<feature type="transmembrane region" description="Helical" evidence="11">
    <location>
        <begin position="410"/>
        <end position="434"/>
    </location>
</feature>
<evidence type="ECO:0000256" key="1">
    <source>
        <dbReference type="ARBA" id="ARBA00004651"/>
    </source>
</evidence>
<feature type="transmembrane region" description="Helical" evidence="11">
    <location>
        <begin position="210"/>
        <end position="234"/>
    </location>
</feature>
<dbReference type="InterPro" id="IPR001750">
    <property type="entry name" value="ND/Mrp_TM"/>
</dbReference>
<dbReference type="PANTHER" id="PTHR43373:SF1">
    <property type="entry name" value="NA(+)_H(+) ANTIPORTER SUBUNIT A"/>
    <property type="match status" value="1"/>
</dbReference>
<evidence type="ECO:0000256" key="5">
    <source>
        <dbReference type="ARBA" id="ARBA00022692"/>
    </source>
</evidence>
<keyword evidence="4" id="KW-1003">Cell membrane</keyword>
<feature type="compositionally biased region" description="Low complexity" evidence="10">
    <location>
        <begin position="1110"/>
        <end position="1140"/>
    </location>
</feature>
<evidence type="ECO:0000256" key="8">
    <source>
        <dbReference type="ARBA" id="ARBA00023136"/>
    </source>
</evidence>
<comment type="subcellular location">
    <subcellularLocation>
        <location evidence="1">Cell membrane</location>
        <topology evidence="1">Multi-pass membrane protein</topology>
    </subcellularLocation>
    <subcellularLocation>
        <location evidence="9">Membrane</location>
        <topology evidence="9">Multi-pass membrane protein</topology>
    </subcellularLocation>
</comment>
<evidence type="ECO:0000256" key="7">
    <source>
        <dbReference type="ARBA" id="ARBA00023065"/>
    </source>
</evidence>
<dbReference type="InterPro" id="IPR050616">
    <property type="entry name" value="CPA3_Na-H_Antiporter_A"/>
</dbReference>
<dbReference type="PANTHER" id="PTHR43373">
    <property type="entry name" value="NA(+)/H(+) ANTIPORTER SUBUNIT"/>
    <property type="match status" value="1"/>
</dbReference>
<keyword evidence="5 9" id="KW-0812">Transmembrane</keyword>
<feature type="transmembrane region" description="Helical" evidence="11">
    <location>
        <begin position="851"/>
        <end position="869"/>
    </location>
</feature>
<name>A0A8H9Y8A0_9CORY</name>
<evidence type="ECO:0000259" key="15">
    <source>
        <dbReference type="Pfam" id="PF13244"/>
    </source>
</evidence>
<dbReference type="GO" id="GO:0006811">
    <property type="term" value="P:monoatomic ion transport"/>
    <property type="evidence" value="ECO:0007669"/>
    <property type="project" value="UniProtKB-KW"/>
</dbReference>
<feature type="transmembrane region" description="Helical" evidence="11">
    <location>
        <begin position="570"/>
        <end position="588"/>
    </location>
</feature>
<feature type="transmembrane region" description="Helical" evidence="11">
    <location>
        <begin position="632"/>
        <end position="651"/>
    </location>
</feature>
<feature type="domain" description="NADH-Ubiquinone oxidoreductase (complex I) chain 5 N-terminal" evidence="13">
    <location>
        <begin position="74"/>
        <end position="112"/>
    </location>
</feature>
<dbReference type="GO" id="GO:0005886">
    <property type="term" value="C:plasma membrane"/>
    <property type="evidence" value="ECO:0007669"/>
    <property type="project" value="UniProtKB-SubCell"/>
</dbReference>
<dbReference type="EMBL" id="JACHWT010000005">
    <property type="protein sequence ID" value="MBB3116195.1"/>
    <property type="molecule type" value="Genomic_DNA"/>
</dbReference>
<evidence type="ECO:0000256" key="11">
    <source>
        <dbReference type="SAM" id="Phobius"/>
    </source>
</evidence>
<feature type="compositionally biased region" description="Acidic residues" evidence="10">
    <location>
        <begin position="1055"/>
        <end position="1069"/>
    </location>
</feature>
<dbReference type="Pfam" id="PF13244">
    <property type="entry name" value="MbhD"/>
    <property type="match status" value="1"/>
</dbReference>
<feature type="transmembrane region" description="Helical" evidence="11">
    <location>
        <begin position="695"/>
        <end position="712"/>
    </location>
</feature>
<evidence type="ECO:0000256" key="6">
    <source>
        <dbReference type="ARBA" id="ARBA00022989"/>
    </source>
</evidence>
<keyword evidence="7" id="KW-0406">Ion transport</keyword>